<organism evidence="11 12">
    <name type="scientific">Sulfitobacter marinus</name>
    <dbReference type="NCBI Taxonomy" id="394264"/>
    <lineage>
        <taxon>Bacteria</taxon>
        <taxon>Pseudomonadati</taxon>
        <taxon>Pseudomonadota</taxon>
        <taxon>Alphaproteobacteria</taxon>
        <taxon>Rhodobacterales</taxon>
        <taxon>Roseobacteraceae</taxon>
        <taxon>Sulfitobacter</taxon>
    </lineage>
</organism>
<evidence type="ECO:0000259" key="9">
    <source>
        <dbReference type="Pfam" id="PF02879"/>
    </source>
</evidence>
<keyword evidence="4 7" id="KW-0479">Metal-binding</keyword>
<dbReference type="InterPro" id="IPR016066">
    <property type="entry name" value="A-D-PHexomutase_CS"/>
</dbReference>
<dbReference type="SUPFAM" id="SSF55957">
    <property type="entry name" value="Phosphoglucomutase, C-terminal domain"/>
    <property type="match status" value="1"/>
</dbReference>
<comment type="cofactor">
    <cofactor evidence="1">
        <name>Mg(2+)</name>
        <dbReference type="ChEBI" id="CHEBI:18420"/>
    </cofactor>
</comment>
<dbReference type="GO" id="GO:0004615">
    <property type="term" value="F:phosphomannomutase activity"/>
    <property type="evidence" value="ECO:0007669"/>
    <property type="project" value="TreeGrafter"/>
</dbReference>
<proteinExistence type="inferred from homology"/>
<dbReference type="AlphaFoldDB" id="A0A1I6VCP6"/>
<sequence>MPPKFGTSGLRGLVTELTPELIDAHVRAFIASCPVGNGIWIARDLRESSPAISNMVANAAREMGIQVTDAGAVPTPALALAATNAGCAAVMVTGSHIPDDRNGIKFYTPAGEITKAHEAAILASLDARPTHAGPKPITDASSQETYISRYINAYGSALAGMRIGIYSHSAVGRDLLARLLIELGAKVTELGRATHFVPVDTEAVPEDVRAQLRDWARDYPLDAIVSTDGDGDRPLVADGAGNVVPGDVLGQITGTALGAQVAVTPVSSNSGAEQVFEHVIRTKIGSPFVIAGMEATKARVVGYEANGGFLLGYEATCPAGSLPALMTRDAVLPILASLVAAKAAGSLAVAVAAQPARFTASDRLQGIATETAQSFIAALSADDIARADFLKQFDLTEAAIDRTDGLRMICTGNRTVHLRPSGNAPELRFYAEADRPETVQALLDQGLNILRDQMVGLKS</sequence>
<dbReference type="PANTHER" id="PTHR42946:SF1">
    <property type="entry name" value="PHOSPHOGLUCOMUTASE (ALPHA-D-GLUCOSE-1,6-BISPHOSPHATE-DEPENDENT)"/>
    <property type="match status" value="1"/>
</dbReference>
<evidence type="ECO:0000256" key="1">
    <source>
        <dbReference type="ARBA" id="ARBA00001946"/>
    </source>
</evidence>
<dbReference type="CDD" id="cd03088">
    <property type="entry name" value="ManB"/>
    <property type="match status" value="1"/>
</dbReference>
<dbReference type="PROSITE" id="PS00710">
    <property type="entry name" value="PGM_PMM"/>
    <property type="match status" value="1"/>
</dbReference>
<evidence type="ECO:0000256" key="5">
    <source>
        <dbReference type="ARBA" id="ARBA00022842"/>
    </source>
</evidence>
<keyword evidence="6" id="KW-0413">Isomerase</keyword>
<feature type="domain" description="Alpha-D-phosphohexomutase alpha/beta/alpha" evidence="9">
    <location>
        <begin position="145"/>
        <end position="241"/>
    </location>
</feature>
<evidence type="ECO:0000313" key="12">
    <source>
        <dbReference type="Proteomes" id="UP000199239"/>
    </source>
</evidence>
<dbReference type="EMBL" id="FPAJ01000006">
    <property type="protein sequence ID" value="SFT11422.1"/>
    <property type="molecule type" value="Genomic_DNA"/>
</dbReference>
<dbReference type="InterPro" id="IPR005844">
    <property type="entry name" value="A-D-PHexomutase_a/b/a-I"/>
</dbReference>
<comment type="similarity">
    <text evidence="2 7">Belongs to the phosphohexose mutase family.</text>
</comment>
<gene>
    <name evidence="11" type="ORF">SAMN04488040_3226</name>
</gene>
<dbReference type="Gene3D" id="3.40.120.10">
    <property type="entry name" value="Alpha-D-Glucose-1,6-Bisphosphate, subunit A, domain 3"/>
    <property type="match status" value="3"/>
</dbReference>
<dbReference type="Pfam" id="PF02880">
    <property type="entry name" value="PGM_PMM_III"/>
    <property type="match status" value="1"/>
</dbReference>
<reference evidence="12" key="1">
    <citation type="submission" date="2016-10" db="EMBL/GenBank/DDBJ databases">
        <authorList>
            <person name="Varghese N."/>
            <person name="Submissions S."/>
        </authorList>
    </citation>
    <scope>NUCLEOTIDE SEQUENCE [LARGE SCALE GENOMIC DNA]</scope>
    <source>
        <strain evidence="12">DSM 23422</strain>
    </source>
</reference>
<dbReference type="Pfam" id="PF02879">
    <property type="entry name" value="PGM_PMM_II"/>
    <property type="match status" value="1"/>
</dbReference>
<evidence type="ECO:0000256" key="7">
    <source>
        <dbReference type="RuleBase" id="RU004326"/>
    </source>
</evidence>
<evidence type="ECO:0000256" key="2">
    <source>
        <dbReference type="ARBA" id="ARBA00010231"/>
    </source>
</evidence>
<dbReference type="GO" id="GO:0006048">
    <property type="term" value="P:UDP-N-acetylglucosamine biosynthetic process"/>
    <property type="evidence" value="ECO:0007669"/>
    <property type="project" value="TreeGrafter"/>
</dbReference>
<dbReference type="Gene3D" id="3.30.310.50">
    <property type="entry name" value="Alpha-D-phosphohexomutase, C-terminal domain"/>
    <property type="match status" value="1"/>
</dbReference>
<name>A0A1I6VCP6_9RHOB</name>
<feature type="domain" description="Alpha-D-phosphohexomutase alpha/beta/alpha" evidence="10">
    <location>
        <begin position="261"/>
        <end position="349"/>
    </location>
</feature>
<evidence type="ECO:0000259" key="10">
    <source>
        <dbReference type="Pfam" id="PF02880"/>
    </source>
</evidence>
<dbReference type="GO" id="GO:0008966">
    <property type="term" value="F:phosphoglucosamine mutase activity"/>
    <property type="evidence" value="ECO:0007669"/>
    <property type="project" value="TreeGrafter"/>
</dbReference>
<dbReference type="GO" id="GO:0009252">
    <property type="term" value="P:peptidoglycan biosynthetic process"/>
    <property type="evidence" value="ECO:0007669"/>
    <property type="project" value="TreeGrafter"/>
</dbReference>
<dbReference type="GO" id="GO:0005975">
    <property type="term" value="P:carbohydrate metabolic process"/>
    <property type="evidence" value="ECO:0007669"/>
    <property type="project" value="InterPro"/>
</dbReference>
<evidence type="ECO:0000256" key="6">
    <source>
        <dbReference type="ARBA" id="ARBA00023235"/>
    </source>
</evidence>
<dbReference type="SUPFAM" id="SSF53738">
    <property type="entry name" value="Phosphoglucomutase, first 3 domains"/>
    <property type="match status" value="3"/>
</dbReference>
<dbReference type="InterPro" id="IPR050060">
    <property type="entry name" value="Phosphoglucosamine_mutase"/>
</dbReference>
<evidence type="ECO:0000313" key="11">
    <source>
        <dbReference type="EMBL" id="SFT11422.1"/>
    </source>
</evidence>
<evidence type="ECO:0000256" key="4">
    <source>
        <dbReference type="ARBA" id="ARBA00022723"/>
    </source>
</evidence>
<keyword evidence="5 7" id="KW-0460">Magnesium</keyword>
<protein>
    <submittedName>
        <fullName evidence="11">Phosphomannomutase</fullName>
    </submittedName>
</protein>
<dbReference type="GO" id="GO:0005829">
    <property type="term" value="C:cytosol"/>
    <property type="evidence" value="ECO:0007669"/>
    <property type="project" value="TreeGrafter"/>
</dbReference>
<dbReference type="PANTHER" id="PTHR42946">
    <property type="entry name" value="PHOSPHOHEXOSE MUTASE"/>
    <property type="match status" value="1"/>
</dbReference>
<dbReference type="GO" id="GO:0000287">
    <property type="term" value="F:magnesium ion binding"/>
    <property type="evidence" value="ECO:0007669"/>
    <property type="project" value="InterPro"/>
</dbReference>
<accession>A0A1I6VCP6</accession>
<keyword evidence="12" id="KW-1185">Reference proteome</keyword>
<evidence type="ECO:0000259" key="8">
    <source>
        <dbReference type="Pfam" id="PF02878"/>
    </source>
</evidence>
<dbReference type="InterPro" id="IPR005846">
    <property type="entry name" value="A-D-PHexomutase_a/b/a-III"/>
</dbReference>
<feature type="domain" description="Alpha-D-phosphohexomutase alpha/beta/alpha" evidence="8">
    <location>
        <begin position="4"/>
        <end position="127"/>
    </location>
</feature>
<dbReference type="InterPro" id="IPR005845">
    <property type="entry name" value="A-D-PHexomutase_a/b/a-II"/>
</dbReference>
<dbReference type="STRING" id="394264.SAMN04488040_3226"/>
<dbReference type="OrthoDB" id="9803322at2"/>
<dbReference type="Proteomes" id="UP000199239">
    <property type="component" value="Unassembled WGS sequence"/>
</dbReference>
<dbReference type="Pfam" id="PF02878">
    <property type="entry name" value="PGM_PMM_I"/>
    <property type="match status" value="1"/>
</dbReference>
<dbReference type="RefSeq" id="WP_093917410.1">
    <property type="nucleotide sequence ID" value="NZ_FPAJ01000006.1"/>
</dbReference>
<evidence type="ECO:0000256" key="3">
    <source>
        <dbReference type="ARBA" id="ARBA00022553"/>
    </source>
</evidence>
<keyword evidence="3" id="KW-0597">Phosphoprotein</keyword>
<dbReference type="InterPro" id="IPR036900">
    <property type="entry name" value="A-D-PHexomutase_C_sf"/>
</dbReference>
<dbReference type="InterPro" id="IPR016055">
    <property type="entry name" value="A-D-PHexomutase_a/b/a-I/II/III"/>
</dbReference>